<gene>
    <name evidence="3" type="ORF">KI387_031670</name>
</gene>
<sequence>ELKNLRPQLYSAAEYCEVSYLNNLHKQTVVENLKDYLVKALINTIDHLGSVSYKLNDLLNQQINDISSAHLRIACLNQMLHKCQEYTDREGLMQQCLLDGTPRYHKHYILPRSEVSAEKLTDSGEHKEQTTPSAVYPEFRVAINANLSASFRDEFGPMPSDIGPGSFFFLDTEVPIPLFSSQYSRVHSAHLSPGLTTSSSFAAGRR</sequence>
<dbReference type="InterPro" id="IPR028457">
    <property type="entry name" value="ABI"/>
</dbReference>
<name>A0AA38C0V5_TAXCH</name>
<feature type="non-terminal residue" evidence="3">
    <location>
        <position position="1"/>
    </location>
</feature>
<dbReference type="AlphaFoldDB" id="A0AA38C0V5"/>
<comment type="similarity">
    <text evidence="1">Belongs to the ABI family.</text>
</comment>
<dbReference type="PANTHER" id="PTHR10460">
    <property type="entry name" value="ABL INTERACTOR FAMILY MEMBER"/>
    <property type="match status" value="1"/>
</dbReference>
<dbReference type="Gene3D" id="6.10.140.1620">
    <property type="match status" value="1"/>
</dbReference>
<organism evidence="3 4">
    <name type="scientific">Taxus chinensis</name>
    <name type="common">Chinese yew</name>
    <name type="synonym">Taxus wallichiana var. chinensis</name>
    <dbReference type="NCBI Taxonomy" id="29808"/>
    <lineage>
        <taxon>Eukaryota</taxon>
        <taxon>Viridiplantae</taxon>
        <taxon>Streptophyta</taxon>
        <taxon>Embryophyta</taxon>
        <taxon>Tracheophyta</taxon>
        <taxon>Spermatophyta</taxon>
        <taxon>Pinopsida</taxon>
        <taxon>Pinidae</taxon>
        <taxon>Conifers II</taxon>
        <taxon>Cupressales</taxon>
        <taxon>Taxaceae</taxon>
        <taxon>Taxus</taxon>
    </lineage>
</organism>
<feature type="non-terminal residue" evidence="3">
    <location>
        <position position="206"/>
    </location>
</feature>
<proteinExistence type="inferred from homology"/>
<keyword evidence="4" id="KW-1185">Reference proteome</keyword>
<reference evidence="3 4" key="1">
    <citation type="journal article" date="2021" name="Nat. Plants">
        <title>The Taxus genome provides insights into paclitaxel biosynthesis.</title>
        <authorList>
            <person name="Xiong X."/>
            <person name="Gou J."/>
            <person name="Liao Q."/>
            <person name="Li Y."/>
            <person name="Zhou Q."/>
            <person name="Bi G."/>
            <person name="Li C."/>
            <person name="Du R."/>
            <person name="Wang X."/>
            <person name="Sun T."/>
            <person name="Guo L."/>
            <person name="Liang H."/>
            <person name="Lu P."/>
            <person name="Wu Y."/>
            <person name="Zhang Z."/>
            <person name="Ro D.K."/>
            <person name="Shang Y."/>
            <person name="Huang S."/>
            <person name="Yan J."/>
        </authorList>
    </citation>
    <scope>NUCLEOTIDE SEQUENCE [LARGE SCALE GENOMIC DNA]</scope>
    <source>
        <strain evidence="3">Ta-2019</strain>
    </source>
</reference>
<comment type="caution">
    <text evidence="3">The sequence shown here is derived from an EMBL/GenBank/DDBJ whole genome shotgun (WGS) entry which is preliminary data.</text>
</comment>
<dbReference type="EMBL" id="JAHRHJ020003813">
    <property type="protein sequence ID" value="KAH9287553.1"/>
    <property type="molecule type" value="Genomic_DNA"/>
</dbReference>
<evidence type="ECO:0000313" key="3">
    <source>
        <dbReference type="EMBL" id="KAH9287553.1"/>
    </source>
</evidence>
<evidence type="ECO:0000256" key="2">
    <source>
        <dbReference type="ARBA" id="ARBA00025223"/>
    </source>
</evidence>
<dbReference type="PANTHER" id="PTHR10460:SF0">
    <property type="entry name" value="ABELSON INTERACTING PROTEIN, ISOFORM D"/>
    <property type="match status" value="1"/>
</dbReference>
<protein>
    <submittedName>
        <fullName evidence="3">Uncharacterized protein</fullName>
    </submittedName>
</protein>
<evidence type="ECO:0000313" key="4">
    <source>
        <dbReference type="Proteomes" id="UP000824469"/>
    </source>
</evidence>
<comment type="function">
    <text evidence="2">Involved in regulation of actin and microtubule organization. Part of a WAVE complex that activates the Arp2/3 complex.</text>
</comment>
<evidence type="ECO:0000256" key="1">
    <source>
        <dbReference type="ARBA" id="ARBA00010020"/>
    </source>
</evidence>
<dbReference type="Proteomes" id="UP000824469">
    <property type="component" value="Unassembled WGS sequence"/>
</dbReference>
<accession>A0AA38C0V5</accession>